<dbReference type="Pfam" id="PF03473">
    <property type="entry name" value="MOSC"/>
    <property type="match status" value="1"/>
</dbReference>
<dbReference type="InterPro" id="IPR005303">
    <property type="entry name" value="MOCOS_middle"/>
</dbReference>
<dbReference type="GO" id="GO:0004794">
    <property type="term" value="F:threonine deaminase activity"/>
    <property type="evidence" value="ECO:0007669"/>
    <property type="project" value="UniProtKB-EC"/>
</dbReference>
<dbReference type="STRING" id="488538.SAR116_1934"/>
<dbReference type="Proteomes" id="UP000007460">
    <property type="component" value="Chromosome"/>
</dbReference>
<gene>
    <name evidence="2" type="ordered locus">SAR116_1934</name>
</gene>
<evidence type="ECO:0000313" key="3">
    <source>
        <dbReference type="Proteomes" id="UP000007460"/>
    </source>
</evidence>
<dbReference type="Pfam" id="PF03476">
    <property type="entry name" value="MOSC_N"/>
    <property type="match status" value="1"/>
</dbReference>
<dbReference type="EC" id="4.3.1.19" evidence="2"/>
<dbReference type="KEGG" id="apb:SAR116_1934"/>
<accession>D5BMY4</accession>
<dbReference type="SUPFAM" id="SSF50800">
    <property type="entry name" value="PK beta-barrel domain-like"/>
    <property type="match status" value="1"/>
</dbReference>
<dbReference type="HOGENOM" id="CLU_028286_5_0_5"/>
<protein>
    <submittedName>
        <fullName evidence="2">MOSC domain protein</fullName>
        <ecNumber evidence="2">4.3.1.19</ecNumber>
    </submittedName>
</protein>
<dbReference type="AlphaFoldDB" id="D5BMY4"/>
<dbReference type="OrthoDB" id="581532at2"/>
<evidence type="ECO:0000259" key="1">
    <source>
        <dbReference type="PROSITE" id="PS51340"/>
    </source>
</evidence>
<dbReference type="RefSeq" id="WP_013046804.1">
    <property type="nucleotide sequence ID" value="NC_014010.1"/>
</dbReference>
<dbReference type="PROSITE" id="PS51340">
    <property type="entry name" value="MOSC"/>
    <property type="match status" value="1"/>
</dbReference>
<sequence length="253" mass="27345">MLVDSIWRYPVKGMSGEQIDETTLIPGQPIAGDRRYAISIGGDKVANSPAGTWFKKAHFLQLMSHEALAALSCVVQDDHLHISKDGMQLLRADLTDATDVTAVERFFSSYMNEHMPGRLRGIPKVVRLDNQAFTDNKAPWITLGGSASIDAYAAATGTTPDARRFRLNMMIKTDTAFSEAALIGKEIMIGEAHLRIVAPVGRCAAIDVDPATATRGQDTLSVMRDAFGHTDLGVFAEIQSPGTARTGDTITVL</sequence>
<dbReference type="InterPro" id="IPR011037">
    <property type="entry name" value="Pyrv_Knase-like_insert_dom_sf"/>
</dbReference>
<keyword evidence="2" id="KW-0456">Lyase</keyword>
<organism evidence="2 3">
    <name type="scientific">Puniceispirillum marinum (strain IMCC1322)</name>
    <dbReference type="NCBI Taxonomy" id="488538"/>
    <lineage>
        <taxon>Bacteria</taxon>
        <taxon>Pseudomonadati</taxon>
        <taxon>Pseudomonadota</taxon>
        <taxon>Alphaproteobacteria</taxon>
        <taxon>Candidatus Puniceispirillales</taxon>
        <taxon>Candidatus Puniceispirillaceae</taxon>
        <taxon>Candidatus Puniceispirillum</taxon>
    </lineage>
</organism>
<dbReference type="eggNOG" id="COG3217">
    <property type="taxonomic scope" value="Bacteria"/>
</dbReference>
<dbReference type="GO" id="GO:0030170">
    <property type="term" value="F:pyridoxal phosphate binding"/>
    <property type="evidence" value="ECO:0007669"/>
    <property type="project" value="InterPro"/>
</dbReference>
<dbReference type="InterPro" id="IPR005302">
    <property type="entry name" value="MoCF_Sase_C"/>
</dbReference>
<dbReference type="EMBL" id="CP001751">
    <property type="protein sequence ID" value="ADE40177.1"/>
    <property type="molecule type" value="Genomic_DNA"/>
</dbReference>
<proteinExistence type="predicted"/>
<evidence type="ECO:0000313" key="2">
    <source>
        <dbReference type="EMBL" id="ADE40177.1"/>
    </source>
</evidence>
<reference evidence="2 3" key="1">
    <citation type="journal article" date="2010" name="J. Bacteriol.">
        <title>Complete genome sequence of "Candidatus Puniceispirillum marinum" IMCC1322, a representative of the SAR116 clade in the Alphaproteobacteria.</title>
        <authorList>
            <person name="Oh H.M."/>
            <person name="Kwon K.K."/>
            <person name="Kang I."/>
            <person name="Kang S.G."/>
            <person name="Lee J.H."/>
            <person name="Kim S.J."/>
            <person name="Cho J.C."/>
        </authorList>
    </citation>
    <scope>NUCLEOTIDE SEQUENCE [LARGE SCALE GENOMIC DNA]</scope>
    <source>
        <strain evidence="2 3">IMCC1322</strain>
    </source>
</reference>
<keyword evidence="3" id="KW-1185">Reference proteome</keyword>
<feature type="domain" description="MOSC" evidence="1">
    <location>
        <begin position="100"/>
        <end position="253"/>
    </location>
</feature>
<name>D5BMY4_PUNMI</name>
<dbReference type="GO" id="GO:0030151">
    <property type="term" value="F:molybdenum ion binding"/>
    <property type="evidence" value="ECO:0007669"/>
    <property type="project" value="InterPro"/>
</dbReference>